<dbReference type="EMBL" id="AGCM01000121">
    <property type="protein sequence ID" value="EHM52808.1"/>
    <property type="molecule type" value="Genomic_DNA"/>
</dbReference>
<accession>G9ZH55</accession>
<evidence type="ECO:0000313" key="2">
    <source>
        <dbReference type="EMBL" id="EHM52808.1"/>
    </source>
</evidence>
<organism evidence="2 3">
    <name type="scientific">Cardiobacterium valvarum F0432</name>
    <dbReference type="NCBI Taxonomy" id="797473"/>
    <lineage>
        <taxon>Bacteria</taxon>
        <taxon>Pseudomonadati</taxon>
        <taxon>Pseudomonadota</taxon>
        <taxon>Gammaproteobacteria</taxon>
        <taxon>Cardiobacteriales</taxon>
        <taxon>Cardiobacteriaceae</taxon>
        <taxon>Cardiobacterium</taxon>
    </lineage>
</organism>
<evidence type="ECO:0000313" key="3">
    <source>
        <dbReference type="Proteomes" id="UP000004750"/>
    </source>
</evidence>
<evidence type="ECO:0000256" key="1">
    <source>
        <dbReference type="SAM" id="MobiDB-lite"/>
    </source>
</evidence>
<reference evidence="2 3" key="1">
    <citation type="submission" date="2011-08" db="EMBL/GenBank/DDBJ databases">
        <authorList>
            <person name="Weinstock G."/>
            <person name="Sodergren E."/>
            <person name="Clifton S."/>
            <person name="Fulton L."/>
            <person name="Fulton B."/>
            <person name="Courtney L."/>
            <person name="Fronick C."/>
            <person name="Harrison M."/>
            <person name="Strong C."/>
            <person name="Farmer C."/>
            <person name="Delahaunty K."/>
            <person name="Markovic C."/>
            <person name="Hall O."/>
            <person name="Minx P."/>
            <person name="Tomlinson C."/>
            <person name="Mitreva M."/>
            <person name="Hou S."/>
            <person name="Chen J."/>
            <person name="Wollam A."/>
            <person name="Pepin K.H."/>
            <person name="Johnson M."/>
            <person name="Bhonagiri V."/>
            <person name="Zhang X."/>
            <person name="Suruliraj S."/>
            <person name="Warren W."/>
            <person name="Chinwalla A."/>
            <person name="Mardis E.R."/>
            <person name="Wilson R.K."/>
        </authorList>
    </citation>
    <scope>NUCLEOTIDE SEQUENCE [LARGE SCALE GENOMIC DNA]</scope>
    <source>
        <strain evidence="2 3">F0432</strain>
    </source>
</reference>
<proteinExistence type="predicted"/>
<feature type="compositionally biased region" description="Acidic residues" evidence="1">
    <location>
        <begin position="50"/>
        <end position="59"/>
    </location>
</feature>
<sequence length="80" mass="8333">MNGTDRMPPPMPTQLESRPITQPLRQISAVPGRSSPRLRAVAAEHLQGDGADEGDEEELQVVGGNAGGDKGAKQAATDAE</sequence>
<name>G9ZH55_9GAMM</name>
<comment type="caution">
    <text evidence="2">The sequence shown here is derived from an EMBL/GenBank/DDBJ whole genome shotgun (WGS) entry which is preliminary data.</text>
</comment>
<feature type="region of interest" description="Disordered" evidence="1">
    <location>
        <begin position="1"/>
        <end position="80"/>
    </location>
</feature>
<dbReference type="Proteomes" id="UP000004750">
    <property type="component" value="Unassembled WGS sequence"/>
</dbReference>
<protein>
    <submittedName>
        <fullName evidence="2">Uncharacterized protein</fullName>
    </submittedName>
</protein>
<feature type="compositionally biased region" description="Polar residues" evidence="1">
    <location>
        <begin position="14"/>
        <end position="25"/>
    </location>
</feature>
<dbReference type="HOGENOM" id="CLU_2583264_0_0_6"/>
<dbReference type="AlphaFoldDB" id="G9ZH55"/>
<gene>
    <name evidence="2" type="ORF">HMPREF9080_02113</name>
</gene>